<evidence type="ECO:0000313" key="2">
    <source>
        <dbReference type="Proteomes" id="UP000095350"/>
    </source>
</evidence>
<name>A0A173VZL4_9FIRM</name>
<dbReference type="RefSeq" id="WP_055196119.1">
    <property type="nucleotide sequence ID" value="NZ_CABIYH010000055.1"/>
</dbReference>
<organism evidence="1 2">
    <name type="scientific">Roseburia intestinalis</name>
    <dbReference type="NCBI Taxonomy" id="166486"/>
    <lineage>
        <taxon>Bacteria</taxon>
        <taxon>Bacillati</taxon>
        <taxon>Bacillota</taxon>
        <taxon>Clostridia</taxon>
        <taxon>Lachnospirales</taxon>
        <taxon>Lachnospiraceae</taxon>
        <taxon>Roseburia</taxon>
    </lineage>
</organism>
<dbReference type="AlphaFoldDB" id="A0A173VZL4"/>
<proteinExistence type="predicted"/>
<accession>A0A173VZL4</accession>
<evidence type="ECO:0000313" key="1">
    <source>
        <dbReference type="EMBL" id="CUN32200.1"/>
    </source>
</evidence>
<dbReference type="Proteomes" id="UP000095350">
    <property type="component" value="Unassembled WGS sequence"/>
</dbReference>
<reference evidence="1 2" key="1">
    <citation type="submission" date="2015-09" db="EMBL/GenBank/DDBJ databases">
        <authorList>
            <consortium name="Pathogen Informatics"/>
        </authorList>
    </citation>
    <scope>NUCLEOTIDE SEQUENCE [LARGE SCALE GENOMIC DNA]</scope>
    <source>
        <strain evidence="1 2">2789STDY5834960</strain>
    </source>
</reference>
<dbReference type="OrthoDB" id="7058913at2"/>
<dbReference type="EMBL" id="CYXZ01000055">
    <property type="protein sequence ID" value="CUN32200.1"/>
    <property type="molecule type" value="Genomic_DNA"/>
</dbReference>
<dbReference type="PaxDb" id="166486-ERS852572_03845"/>
<gene>
    <name evidence="1" type="ORF">ERS852572_03845</name>
</gene>
<protein>
    <submittedName>
        <fullName evidence="1">Uncharacterized protein</fullName>
    </submittedName>
</protein>
<sequence length="151" mass="18497">MIGIDLNEQFITYVIYKGCGKWYISDKEIWYLDYQKRIEEYRKIGREIKEEYIDEKRKDLLCIEENNVLLFLKRIEEDECSTGDLKNLFLQNQEEDDYRPSLYVDFDKKLLYSMYIEPASYEDYVPVGWNAKYKSFLDIIPAEKRYWEKQN</sequence>